<feature type="transmembrane region" description="Helical" evidence="2">
    <location>
        <begin position="96"/>
        <end position="120"/>
    </location>
</feature>
<evidence type="ECO:0000313" key="3">
    <source>
        <dbReference type="EMBL" id="KAK7106727.1"/>
    </source>
</evidence>
<comment type="caution">
    <text evidence="3">The sequence shown here is derived from an EMBL/GenBank/DDBJ whole genome shotgun (WGS) entry which is preliminary data.</text>
</comment>
<dbReference type="Proteomes" id="UP001374579">
    <property type="component" value="Unassembled WGS sequence"/>
</dbReference>
<gene>
    <name evidence="3" type="ORF">V1264_017950</name>
</gene>
<keyword evidence="4" id="KW-1185">Reference proteome</keyword>
<proteinExistence type="predicted"/>
<evidence type="ECO:0000256" key="2">
    <source>
        <dbReference type="SAM" id="Phobius"/>
    </source>
</evidence>
<dbReference type="AlphaFoldDB" id="A0AAN9GFP8"/>
<sequence>MVDTSACVMSVTEGSTVTCTCKYTGGRHGNPPGRVSWTDNTGSAVLALPDLQQNLSGVVHVCRSLWGPQDEVFGTLNYSITVSAQFIQEQATGLPVAAVAGSAVGFVFIVAVVIGIAVILKRRRSKGTTKTESQDSVPTDDEFEEHINEFYQSADDTDVSRHSPPNSPAPLSLANPSVDPQGAGSDGPQNHVYAQVNKEKKKKLDVSEEQPGTTHDVKQHAQGGKTQKHADKGENQGPSSEEQGAVYTECVSDSKIDNSVTNVYMNVDESPPRPTDQDTQAAKKDSGNVALHEPDPNTYYNTDTTRHQGDYTNVQPELHEAEGMTKTAKSADDYRHL</sequence>
<organism evidence="3 4">
    <name type="scientific">Littorina saxatilis</name>
    <dbReference type="NCBI Taxonomy" id="31220"/>
    <lineage>
        <taxon>Eukaryota</taxon>
        <taxon>Metazoa</taxon>
        <taxon>Spiralia</taxon>
        <taxon>Lophotrochozoa</taxon>
        <taxon>Mollusca</taxon>
        <taxon>Gastropoda</taxon>
        <taxon>Caenogastropoda</taxon>
        <taxon>Littorinimorpha</taxon>
        <taxon>Littorinoidea</taxon>
        <taxon>Littorinidae</taxon>
        <taxon>Littorina</taxon>
    </lineage>
</organism>
<reference evidence="3 4" key="1">
    <citation type="submission" date="2024-02" db="EMBL/GenBank/DDBJ databases">
        <title>Chromosome-scale genome assembly of the rough periwinkle Littorina saxatilis.</title>
        <authorList>
            <person name="De Jode A."/>
            <person name="Faria R."/>
            <person name="Formenti G."/>
            <person name="Sims Y."/>
            <person name="Smith T.P."/>
            <person name="Tracey A."/>
            <person name="Wood J.M.D."/>
            <person name="Zagrodzka Z.B."/>
            <person name="Johannesson K."/>
            <person name="Butlin R.K."/>
            <person name="Leder E.H."/>
        </authorList>
    </citation>
    <scope>NUCLEOTIDE SEQUENCE [LARGE SCALE GENOMIC DNA]</scope>
    <source>
        <strain evidence="3">Snail1</strain>
        <tissue evidence="3">Muscle</tissue>
    </source>
</reference>
<feature type="region of interest" description="Disordered" evidence="1">
    <location>
        <begin position="152"/>
        <end position="247"/>
    </location>
</feature>
<keyword evidence="2" id="KW-1133">Transmembrane helix</keyword>
<evidence type="ECO:0000313" key="4">
    <source>
        <dbReference type="Proteomes" id="UP001374579"/>
    </source>
</evidence>
<feature type="region of interest" description="Disordered" evidence="1">
    <location>
        <begin position="262"/>
        <end position="337"/>
    </location>
</feature>
<name>A0AAN9GFP8_9CAEN</name>
<accession>A0AAN9GFP8</accession>
<keyword evidence="2" id="KW-0812">Transmembrane</keyword>
<evidence type="ECO:0000256" key="1">
    <source>
        <dbReference type="SAM" id="MobiDB-lite"/>
    </source>
</evidence>
<protein>
    <submittedName>
        <fullName evidence="3">Uncharacterized protein</fullName>
    </submittedName>
</protein>
<feature type="compositionally biased region" description="Basic and acidic residues" evidence="1">
    <location>
        <begin position="317"/>
        <end position="337"/>
    </location>
</feature>
<keyword evidence="2" id="KW-0472">Membrane</keyword>
<dbReference type="EMBL" id="JBAMIC010000007">
    <property type="protein sequence ID" value="KAK7106727.1"/>
    <property type="molecule type" value="Genomic_DNA"/>
</dbReference>